<evidence type="ECO:0000313" key="13">
    <source>
        <dbReference type="Proteomes" id="UP001345219"/>
    </source>
</evidence>
<dbReference type="AlphaFoldDB" id="A0AAN7PW84"/>
<proteinExistence type="inferred from homology"/>
<evidence type="ECO:0000256" key="7">
    <source>
        <dbReference type="ARBA" id="ARBA00025748"/>
    </source>
</evidence>
<evidence type="ECO:0000256" key="8">
    <source>
        <dbReference type="PROSITE-ProRule" id="PRU00108"/>
    </source>
</evidence>
<reference evidence="12 13" key="1">
    <citation type="journal article" date="2023" name="Hortic Res">
        <title>Pangenome of water caltrop reveals structural variations and asymmetric subgenome divergence after allopolyploidization.</title>
        <authorList>
            <person name="Zhang X."/>
            <person name="Chen Y."/>
            <person name="Wang L."/>
            <person name="Yuan Y."/>
            <person name="Fang M."/>
            <person name="Shi L."/>
            <person name="Lu R."/>
            <person name="Comes H.P."/>
            <person name="Ma Y."/>
            <person name="Chen Y."/>
            <person name="Huang G."/>
            <person name="Zhou Y."/>
            <person name="Zheng Z."/>
            <person name="Qiu Y."/>
        </authorList>
    </citation>
    <scope>NUCLEOTIDE SEQUENCE [LARGE SCALE GENOMIC DNA]</scope>
    <source>
        <tissue evidence="12">Roots</tissue>
    </source>
</reference>
<evidence type="ECO:0000256" key="2">
    <source>
        <dbReference type="ARBA" id="ARBA00023015"/>
    </source>
</evidence>
<keyword evidence="2 10" id="KW-0805">Transcription regulation</keyword>
<dbReference type="Pfam" id="PF00046">
    <property type="entry name" value="Homeodomain"/>
    <property type="match status" value="1"/>
</dbReference>
<comment type="caution">
    <text evidence="12">The sequence shown here is derived from an EMBL/GenBank/DDBJ whole genome shotgun (WGS) entry which is preliminary data.</text>
</comment>
<gene>
    <name evidence="12" type="ORF">SAY87_021518</name>
</gene>
<feature type="DNA-binding region" description="Homeobox" evidence="8">
    <location>
        <begin position="66"/>
        <end position="125"/>
    </location>
</feature>
<dbReference type="PROSITE" id="PS50071">
    <property type="entry name" value="HOMEOBOX_2"/>
    <property type="match status" value="1"/>
</dbReference>
<evidence type="ECO:0000256" key="3">
    <source>
        <dbReference type="ARBA" id="ARBA00023125"/>
    </source>
</evidence>
<keyword evidence="6 8" id="KW-0539">Nucleus</keyword>
<dbReference type="InterPro" id="IPR001356">
    <property type="entry name" value="HD"/>
</dbReference>
<evidence type="ECO:0000256" key="10">
    <source>
        <dbReference type="RuleBase" id="RU369038"/>
    </source>
</evidence>
<keyword evidence="13" id="KW-1185">Reference proteome</keyword>
<evidence type="ECO:0000256" key="5">
    <source>
        <dbReference type="ARBA" id="ARBA00023163"/>
    </source>
</evidence>
<dbReference type="PROSITE" id="PS00027">
    <property type="entry name" value="HOMEOBOX_1"/>
    <property type="match status" value="1"/>
</dbReference>
<sequence length="268" mass="30926">MDPMSFLFDSSAACRRNMLFLGNTDHLIFGGESLRSSLGIEESLKRRPFFCQPDDMFGDEYYDDQSPEKKRRLSSEQVHMLEKTFEAENKLEPDRKLELAKKLGLQPRQVAIWFQNRRARWKTKQLERDYDLLKSLYDSLLVDYDSILRDNEKLRLEVTSLNEKLRTRETPQTENCADPAMEKVGDGFSSGSSGSTVANEGIPWHMGSPGSYYLHDDGDQIRHQLVDIMDAAKSEDYDSSGDDRSYFCGVFCDQQQQLEASGGWWDWP</sequence>
<evidence type="ECO:0000313" key="12">
    <source>
        <dbReference type="EMBL" id="KAK4752720.1"/>
    </source>
</evidence>
<name>A0AAN7PW84_9MYRT</name>
<comment type="function">
    <text evidence="10">Transcription factor.</text>
</comment>
<dbReference type="CDD" id="cd00086">
    <property type="entry name" value="homeodomain"/>
    <property type="match status" value="1"/>
</dbReference>
<accession>A0AAN7PW84</accession>
<keyword evidence="5 10" id="KW-0804">Transcription</keyword>
<dbReference type="GO" id="GO:0000981">
    <property type="term" value="F:DNA-binding transcription factor activity, RNA polymerase II-specific"/>
    <property type="evidence" value="ECO:0007669"/>
    <property type="project" value="UniProtKB-UniRule"/>
</dbReference>
<evidence type="ECO:0000256" key="9">
    <source>
        <dbReference type="RuleBase" id="RU000682"/>
    </source>
</evidence>
<dbReference type="GO" id="GO:0045893">
    <property type="term" value="P:positive regulation of DNA-templated transcription"/>
    <property type="evidence" value="ECO:0007669"/>
    <property type="project" value="UniProtKB-ARBA"/>
</dbReference>
<protein>
    <recommendedName>
        <fullName evidence="10">Homeobox-leucine zipper protein</fullName>
    </recommendedName>
    <alternativeName>
        <fullName evidence="10">HD-ZIP protein</fullName>
    </alternativeName>
    <alternativeName>
        <fullName evidence="10">Homeodomain transcription factor</fullName>
    </alternativeName>
</protein>
<dbReference type="Pfam" id="PF02183">
    <property type="entry name" value="HALZ"/>
    <property type="match status" value="1"/>
</dbReference>
<dbReference type="InterPro" id="IPR003106">
    <property type="entry name" value="Leu_zip_homeo"/>
</dbReference>
<organism evidence="12 13">
    <name type="scientific">Trapa incisa</name>
    <dbReference type="NCBI Taxonomy" id="236973"/>
    <lineage>
        <taxon>Eukaryota</taxon>
        <taxon>Viridiplantae</taxon>
        <taxon>Streptophyta</taxon>
        <taxon>Embryophyta</taxon>
        <taxon>Tracheophyta</taxon>
        <taxon>Spermatophyta</taxon>
        <taxon>Magnoliopsida</taxon>
        <taxon>eudicotyledons</taxon>
        <taxon>Gunneridae</taxon>
        <taxon>Pentapetalae</taxon>
        <taxon>rosids</taxon>
        <taxon>malvids</taxon>
        <taxon>Myrtales</taxon>
        <taxon>Lythraceae</taxon>
        <taxon>Trapa</taxon>
    </lineage>
</organism>
<dbReference type="InterPro" id="IPR045224">
    <property type="entry name" value="HDZip_class_I_plant"/>
</dbReference>
<evidence type="ECO:0000256" key="4">
    <source>
        <dbReference type="ARBA" id="ARBA00023155"/>
    </source>
</evidence>
<evidence type="ECO:0000259" key="11">
    <source>
        <dbReference type="PROSITE" id="PS50071"/>
    </source>
</evidence>
<comment type="similarity">
    <text evidence="7 10">Belongs to the HD-ZIP homeobox family. Class I subfamily.</text>
</comment>
<dbReference type="EMBL" id="JAXIOK010000016">
    <property type="protein sequence ID" value="KAK4752720.1"/>
    <property type="molecule type" value="Genomic_DNA"/>
</dbReference>
<dbReference type="FunFam" id="1.10.10.60:FF:000159">
    <property type="entry name" value="Homeobox-leucine zipper protein HAT5"/>
    <property type="match status" value="1"/>
</dbReference>
<evidence type="ECO:0000256" key="1">
    <source>
        <dbReference type="ARBA" id="ARBA00004123"/>
    </source>
</evidence>
<dbReference type="SUPFAM" id="SSF46689">
    <property type="entry name" value="Homeodomain-like"/>
    <property type="match status" value="1"/>
</dbReference>
<keyword evidence="3 8" id="KW-0238">DNA-binding</keyword>
<dbReference type="SMART" id="SM00389">
    <property type="entry name" value="HOX"/>
    <property type="match status" value="1"/>
</dbReference>
<dbReference type="InterPro" id="IPR000047">
    <property type="entry name" value="HTH_motif"/>
</dbReference>
<keyword evidence="4 8" id="KW-0371">Homeobox</keyword>
<comment type="subcellular location">
    <subcellularLocation>
        <location evidence="1 8 9">Nucleus</location>
    </subcellularLocation>
</comment>
<dbReference type="GO" id="GO:0005634">
    <property type="term" value="C:nucleus"/>
    <property type="evidence" value="ECO:0007669"/>
    <property type="project" value="UniProtKB-SubCell"/>
</dbReference>
<dbReference type="PANTHER" id="PTHR24326">
    <property type="entry name" value="HOMEOBOX-LEUCINE ZIPPER PROTEIN"/>
    <property type="match status" value="1"/>
</dbReference>
<dbReference type="Gene3D" id="1.10.10.60">
    <property type="entry name" value="Homeodomain-like"/>
    <property type="match status" value="1"/>
</dbReference>
<dbReference type="PRINTS" id="PR00031">
    <property type="entry name" value="HTHREPRESSR"/>
</dbReference>
<dbReference type="PANTHER" id="PTHR24326:SF497">
    <property type="entry name" value="HOMEOBOX-LEUCINE ZIPPER PROTEIN HAT5"/>
    <property type="match status" value="1"/>
</dbReference>
<dbReference type="GO" id="GO:0043565">
    <property type="term" value="F:sequence-specific DNA binding"/>
    <property type="evidence" value="ECO:0007669"/>
    <property type="project" value="InterPro"/>
</dbReference>
<dbReference type="InterPro" id="IPR009057">
    <property type="entry name" value="Homeodomain-like_sf"/>
</dbReference>
<evidence type="ECO:0000256" key="6">
    <source>
        <dbReference type="ARBA" id="ARBA00023242"/>
    </source>
</evidence>
<dbReference type="Proteomes" id="UP001345219">
    <property type="component" value="Chromosome 16"/>
</dbReference>
<feature type="domain" description="Homeobox" evidence="11">
    <location>
        <begin position="64"/>
        <end position="124"/>
    </location>
</feature>
<dbReference type="GO" id="GO:0042802">
    <property type="term" value="F:identical protein binding"/>
    <property type="evidence" value="ECO:0007669"/>
    <property type="project" value="UniProtKB-ARBA"/>
</dbReference>
<dbReference type="InterPro" id="IPR017970">
    <property type="entry name" value="Homeobox_CS"/>
</dbReference>